<evidence type="ECO:0000313" key="2">
    <source>
        <dbReference type="EMBL" id="PRX96347.1"/>
    </source>
</evidence>
<comment type="caution">
    <text evidence="2">The sequence shown here is derived from an EMBL/GenBank/DDBJ whole genome shotgun (WGS) entry which is preliminary data.</text>
</comment>
<dbReference type="GO" id="GO:0000287">
    <property type="term" value="F:magnesium ion binding"/>
    <property type="evidence" value="ECO:0007669"/>
    <property type="project" value="UniProtKB-ARBA"/>
</dbReference>
<dbReference type="Gene3D" id="3.40.50.920">
    <property type="match status" value="1"/>
</dbReference>
<dbReference type="Proteomes" id="UP000237846">
    <property type="component" value="Unassembled WGS sequence"/>
</dbReference>
<dbReference type="Gene3D" id="3.40.50.970">
    <property type="match status" value="1"/>
</dbReference>
<dbReference type="Pfam" id="PF02779">
    <property type="entry name" value="Transket_pyr"/>
    <property type="match status" value="1"/>
</dbReference>
<dbReference type="SUPFAM" id="SSF52922">
    <property type="entry name" value="TK C-terminal domain-like"/>
    <property type="match status" value="1"/>
</dbReference>
<accession>A0A2T0PXT7</accession>
<dbReference type="SUPFAM" id="SSF52518">
    <property type="entry name" value="Thiamin diphosphate-binding fold (THDP-binding)"/>
    <property type="match status" value="1"/>
</dbReference>
<gene>
    <name evidence="2" type="ORF">CLV72_108356</name>
</gene>
<dbReference type="SMART" id="SM00861">
    <property type="entry name" value="Transket_pyr"/>
    <property type="match status" value="1"/>
</dbReference>
<evidence type="ECO:0000313" key="3">
    <source>
        <dbReference type="Proteomes" id="UP000237846"/>
    </source>
</evidence>
<reference evidence="2 3" key="1">
    <citation type="submission" date="2018-03" db="EMBL/GenBank/DDBJ databases">
        <title>Genomic Encyclopedia of Archaeal and Bacterial Type Strains, Phase II (KMG-II): from individual species to whole genera.</title>
        <authorList>
            <person name="Goeker M."/>
        </authorList>
    </citation>
    <scope>NUCLEOTIDE SEQUENCE [LARGE SCALE GENOMIC DNA]</scope>
    <source>
        <strain evidence="2 3">DSM 45601</strain>
    </source>
</reference>
<evidence type="ECO:0000259" key="1">
    <source>
        <dbReference type="SMART" id="SM00861"/>
    </source>
</evidence>
<dbReference type="InterPro" id="IPR051157">
    <property type="entry name" value="PDH/Transketolase"/>
</dbReference>
<dbReference type="AlphaFoldDB" id="A0A2T0PXT7"/>
<dbReference type="EMBL" id="PVZC01000008">
    <property type="protein sequence ID" value="PRX96347.1"/>
    <property type="molecule type" value="Genomic_DNA"/>
</dbReference>
<proteinExistence type="predicted"/>
<dbReference type="PANTHER" id="PTHR43825">
    <property type="entry name" value="PYRUVATE DEHYDROGENASE E1 COMPONENT"/>
    <property type="match status" value="1"/>
</dbReference>
<dbReference type="PANTHER" id="PTHR43825:SF1">
    <property type="entry name" value="TRANSKETOLASE-LIKE PYRIMIDINE-BINDING DOMAIN-CONTAINING PROTEIN"/>
    <property type="match status" value="1"/>
</dbReference>
<protein>
    <submittedName>
        <fullName evidence="2">Transketolase</fullName>
    </submittedName>
</protein>
<dbReference type="InterPro" id="IPR005475">
    <property type="entry name" value="Transketolase-like_Pyr-bd"/>
</dbReference>
<dbReference type="InterPro" id="IPR009014">
    <property type="entry name" value="Transketo_C/PFOR_II"/>
</dbReference>
<feature type="domain" description="Transketolase-like pyrimidine-binding" evidence="1">
    <location>
        <begin position="37"/>
        <end position="201"/>
    </location>
</feature>
<organism evidence="2 3">
    <name type="scientific">Allonocardiopsis opalescens</name>
    <dbReference type="NCBI Taxonomy" id="1144618"/>
    <lineage>
        <taxon>Bacteria</taxon>
        <taxon>Bacillati</taxon>
        <taxon>Actinomycetota</taxon>
        <taxon>Actinomycetes</taxon>
        <taxon>Streptosporangiales</taxon>
        <taxon>Allonocardiopsis</taxon>
    </lineage>
</organism>
<keyword evidence="3" id="KW-1185">Reference proteome</keyword>
<sequence length="336" mass="34799">MTHTIDTAAPGLALRPRLGAHERPGPAVPAGAEAPFASMRDAFTHTVSAALDRREDLAVVLAEISADAFAAAAAAHPDRVVNTGIREQAMVGVAGGLALAGMRPVLHSYAPFVVERPFEQLKLDLGHQGVGAVVVSIGASYDWTEGGRTHQAPGDVALINTLPGWTVHVPGHPVEAAELVADALAGTGRVYVRLSNRANALAWPTGAGFQRLREGREGVVLAVGPALDAVLAGTAGLDVTVLYAATVRPFDDAGLRAAVAATGADGARIVLVEPYLRGTSSPFVHAALEDSPHRLRALGVDRDAELRRYGTPADHDAAHGLDAAGVRRSVRDFLGG</sequence>
<dbReference type="CDD" id="cd07033">
    <property type="entry name" value="TPP_PYR_DXS_TK_like"/>
    <property type="match status" value="1"/>
</dbReference>
<name>A0A2T0PXT7_9ACTN</name>
<dbReference type="InterPro" id="IPR029061">
    <property type="entry name" value="THDP-binding"/>
</dbReference>